<sequence length="595" mass="66808">MKKIWGFIFAFFSIFLAFQSTTTVKADDFTIKDYDVDVNVLKDGNADLTQRITYDFTGQFHGVYYNQDLRGIDGTSQPEISFDDGHGENKLIKSDSEANNTFKINQTKDSMNMKVYHTVDSSRVTYIYRYRIYGLITNYLDTAELNWKVIGKGWDNELNNIKIKINLPQKNISKLQAWAHGPLSGHNEVNRKLGQVTITLDGLPANNFVETHMIFPTAVTATNKKVVNRNAKAEILIQEKKLAQEANAKRQQKKIIYWVIMTAGIVIILMIYLYQIIKLHKNPGQKHQIPMPLHHFFDEPKFLPSFAKVILDRSKRADSLSLTADILDEVGHNRMKLEKIGKDYKSTALVKPTLTFYQYLFEKIGDGKSVRIKQIRHFARKHSNKLGTKFDQWAKSAAHGREKYLDLGNLGLVNDFKNITIVVDIILGVMLAVSLVLSSHLILSVVMLTVLVLITWVPYYFIRKRITPYTDLGEITVNEIRAFKRMLNDIDDIKLAQVGDLVLWERFLPYAVAFGVSDKVVKALKVNFSTEDINSSPILYYYLGSTSFLNSSSSGFQSAFTSALSAGDSSISVSSGGFSGGSSGGFGGGSGGGAF</sequence>
<evidence type="ECO:0008006" key="7">
    <source>
        <dbReference type="Google" id="ProtNLM"/>
    </source>
</evidence>
<feature type="domain" description="Predicted membrane protein YciQ-like C-terminal" evidence="4">
    <location>
        <begin position="295"/>
        <end position="524"/>
    </location>
</feature>
<proteinExistence type="predicted"/>
<dbReference type="Proteomes" id="UP000234653">
    <property type="component" value="Chromosome"/>
</dbReference>
<feature type="domain" description="DUF2207" evidence="3">
    <location>
        <begin position="30"/>
        <end position="215"/>
    </location>
</feature>
<evidence type="ECO:0000313" key="5">
    <source>
        <dbReference type="EMBL" id="AUI71543.1"/>
    </source>
</evidence>
<keyword evidence="6" id="KW-1185">Reference proteome</keyword>
<feature type="signal peptide" evidence="2">
    <location>
        <begin position="1"/>
        <end position="26"/>
    </location>
</feature>
<evidence type="ECO:0000313" key="6">
    <source>
        <dbReference type="Proteomes" id="UP000234653"/>
    </source>
</evidence>
<dbReference type="InterPro" id="IPR048389">
    <property type="entry name" value="YciQ-like_C"/>
</dbReference>
<dbReference type="OrthoDB" id="2138002at2"/>
<keyword evidence="1" id="KW-0812">Transmembrane</keyword>
<evidence type="ECO:0000256" key="2">
    <source>
        <dbReference type="SAM" id="SignalP"/>
    </source>
</evidence>
<dbReference type="Pfam" id="PF09972">
    <property type="entry name" value="DUF2207"/>
    <property type="match status" value="1"/>
</dbReference>
<dbReference type="InterPro" id="IPR018702">
    <property type="entry name" value="DUF2207"/>
</dbReference>
<protein>
    <recommendedName>
        <fullName evidence="7">DUF2207 domain-containing protein</fullName>
    </recommendedName>
</protein>
<keyword evidence="1" id="KW-0472">Membrane</keyword>
<dbReference type="EMBL" id="CP018867">
    <property type="protein sequence ID" value="AUI71543.1"/>
    <property type="molecule type" value="Genomic_DNA"/>
</dbReference>
<reference evidence="5 6" key="1">
    <citation type="submission" date="2016-12" db="EMBL/GenBank/DDBJ databases">
        <title>The whole genome sequencing and assembly of Lactobacillus alimentarius DSM 20249T strain.</title>
        <authorList>
            <person name="Lee Y.-J."/>
            <person name="Yi H."/>
            <person name="Bahn Y.-S."/>
            <person name="Kim J.F."/>
            <person name="Lee D.-W."/>
        </authorList>
    </citation>
    <scope>NUCLEOTIDE SEQUENCE [LARGE SCALE GENOMIC DNA]</scope>
    <source>
        <strain evidence="5 6">DSM 20249</strain>
    </source>
</reference>
<dbReference type="RefSeq" id="WP_057736939.1">
    <property type="nucleotide sequence ID" value="NZ_AZDQ01000003.1"/>
</dbReference>
<accession>A0A2K9HN33</accession>
<dbReference type="KEGG" id="lali:LA20249_04815"/>
<evidence type="ECO:0000259" key="4">
    <source>
        <dbReference type="Pfam" id="PF20990"/>
    </source>
</evidence>
<feature type="chain" id="PRO_5014707437" description="DUF2207 domain-containing protein" evidence="2">
    <location>
        <begin position="27"/>
        <end position="595"/>
    </location>
</feature>
<dbReference type="STRING" id="1423720.FC67_GL001028"/>
<keyword evidence="1" id="KW-1133">Transmembrane helix</keyword>
<organism evidence="5 6">
    <name type="scientific">Companilactobacillus alimentarius DSM 20249</name>
    <dbReference type="NCBI Taxonomy" id="1423720"/>
    <lineage>
        <taxon>Bacteria</taxon>
        <taxon>Bacillati</taxon>
        <taxon>Bacillota</taxon>
        <taxon>Bacilli</taxon>
        <taxon>Lactobacillales</taxon>
        <taxon>Lactobacillaceae</taxon>
        <taxon>Companilactobacillus</taxon>
    </lineage>
</organism>
<feature type="transmembrane region" description="Helical" evidence="1">
    <location>
        <begin position="255"/>
        <end position="277"/>
    </location>
</feature>
<evidence type="ECO:0000256" key="1">
    <source>
        <dbReference type="SAM" id="Phobius"/>
    </source>
</evidence>
<dbReference type="AlphaFoldDB" id="A0A2K9HN33"/>
<keyword evidence="2" id="KW-0732">Signal</keyword>
<dbReference type="Pfam" id="PF20990">
    <property type="entry name" value="DUF2207_C"/>
    <property type="match status" value="1"/>
</dbReference>
<feature type="transmembrane region" description="Helical" evidence="1">
    <location>
        <begin position="442"/>
        <end position="462"/>
    </location>
</feature>
<name>A0A2K9HN33_9LACO</name>
<feature type="transmembrane region" description="Helical" evidence="1">
    <location>
        <begin position="419"/>
        <end position="436"/>
    </location>
</feature>
<evidence type="ECO:0000259" key="3">
    <source>
        <dbReference type="Pfam" id="PF09972"/>
    </source>
</evidence>
<gene>
    <name evidence="5" type="ORF">LA20249_04815</name>
</gene>